<evidence type="ECO:0000313" key="2">
    <source>
        <dbReference type="EMBL" id="KAK1767796.1"/>
    </source>
</evidence>
<reference evidence="2" key="1">
    <citation type="submission" date="2023-06" db="EMBL/GenBank/DDBJ databases">
        <title>Genome-scale phylogeny and comparative genomics of the fungal order Sordariales.</title>
        <authorList>
            <consortium name="Lawrence Berkeley National Laboratory"/>
            <person name="Hensen N."/>
            <person name="Bonometti L."/>
            <person name="Westerberg I."/>
            <person name="Brannstrom I.O."/>
            <person name="Guillou S."/>
            <person name="Cros-Aarteil S."/>
            <person name="Calhoun S."/>
            <person name="Haridas S."/>
            <person name="Kuo A."/>
            <person name="Mondo S."/>
            <person name="Pangilinan J."/>
            <person name="Riley R."/>
            <person name="Labutti K."/>
            <person name="Andreopoulos B."/>
            <person name="Lipzen A."/>
            <person name="Chen C."/>
            <person name="Yanf M."/>
            <person name="Daum C."/>
            <person name="Ng V."/>
            <person name="Clum A."/>
            <person name="Steindorff A."/>
            <person name="Ohm R."/>
            <person name="Martin F."/>
            <person name="Silar P."/>
            <person name="Natvig D."/>
            <person name="Lalanne C."/>
            <person name="Gautier V."/>
            <person name="Ament-Velasquez S.L."/>
            <person name="Kruys A."/>
            <person name="Hutchinson M.I."/>
            <person name="Powell A.J."/>
            <person name="Barry K."/>
            <person name="Miller A.N."/>
            <person name="Grigoriev I.V."/>
            <person name="Debuchy R."/>
            <person name="Gladieux P."/>
            <person name="Thoren M.H."/>
            <person name="Johannesson H."/>
        </authorList>
    </citation>
    <scope>NUCLEOTIDE SEQUENCE</scope>
    <source>
        <strain evidence="2">8032-3</strain>
    </source>
</reference>
<protein>
    <submittedName>
        <fullName evidence="2">Uncharacterized protein</fullName>
    </submittedName>
</protein>
<dbReference type="EMBL" id="MU839007">
    <property type="protein sequence ID" value="KAK1767796.1"/>
    <property type="molecule type" value="Genomic_DNA"/>
</dbReference>
<dbReference type="GeneID" id="85309239"/>
<feature type="transmembrane region" description="Helical" evidence="1">
    <location>
        <begin position="12"/>
        <end position="33"/>
    </location>
</feature>
<accession>A0AAJ0C504</accession>
<evidence type="ECO:0000313" key="3">
    <source>
        <dbReference type="Proteomes" id="UP001244011"/>
    </source>
</evidence>
<feature type="transmembrane region" description="Helical" evidence="1">
    <location>
        <begin position="54"/>
        <end position="73"/>
    </location>
</feature>
<comment type="caution">
    <text evidence="2">The sequence shown here is derived from an EMBL/GenBank/DDBJ whole genome shotgun (WGS) entry which is preliminary data.</text>
</comment>
<keyword evidence="1" id="KW-1133">Transmembrane helix</keyword>
<gene>
    <name evidence="2" type="ORF">QBC33DRAFT_514718</name>
</gene>
<organism evidence="2 3">
    <name type="scientific">Phialemonium atrogriseum</name>
    <dbReference type="NCBI Taxonomy" id="1093897"/>
    <lineage>
        <taxon>Eukaryota</taxon>
        <taxon>Fungi</taxon>
        <taxon>Dikarya</taxon>
        <taxon>Ascomycota</taxon>
        <taxon>Pezizomycotina</taxon>
        <taxon>Sordariomycetes</taxon>
        <taxon>Sordariomycetidae</taxon>
        <taxon>Cephalothecales</taxon>
        <taxon>Cephalothecaceae</taxon>
        <taxon>Phialemonium</taxon>
    </lineage>
</organism>
<dbReference type="RefSeq" id="XP_060284009.1">
    <property type="nucleotide sequence ID" value="XM_060426052.1"/>
</dbReference>
<sequence length="126" mass="14661">MTDLLPYYELSMMQRMLLIWLFILCGFVLAFHVSQQVAERPRPWTQLSKQTKPYWYTFYVFEAFLLSQITHRVLRLSMDGLLGGYEEQLLDAIWIGLLGLEVLMVTGVALRGLFRAFAPGPKQKTQ</sequence>
<name>A0AAJ0C504_9PEZI</name>
<evidence type="ECO:0000256" key="1">
    <source>
        <dbReference type="SAM" id="Phobius"/>
    </source>
</evidence>
<keyword evidence="1" id="KW-0812">Transmembrane</keyword>
<proteinExistence type="predicted"/>
<dbReference type="Proteomes" id="UP001244011">
    <property type="component" value="Unassembled WGS sequence"/>
</dbReference>
<keyword evidence="1" id="KW-0472">Membrane</keyword>
<dbReference type="AlphaFoldDB" id="A0AAJ0C504"/>
<keyword evidence="3" id="KW-1185">Reference proteome</keyword>
<feature type="transmembrane region" description="Helical" evidence="1">
    <location>
        <begin position="93"/>
        <end position="114"/>
    </location>
</feature>